<comment type="subcellular location">
    <subcellularLocation>
        <location evidence="1">Cytoplasm</location>
        <location evidence="1">Cytoskeleton</location>
        <location evidence="1">Microtubule organizing center</location>
        <location evidence="1">Centrosome</location>
    </subcellularLocation>
    <subcellularLocation>
        <location evidence="5">Cytoplasm</location>
        <location evidence="5">Cytosol</location>
    </subcellularLocation>
    <subcellularLocation>
        <location evidence="4">Cytoplasmic vesicle</location>
        <location evidence="4">Secretory vesicle</location>
        <location evidence="4">Synaptic vesicle membrane</location>
    </subcellularLocation>
    <subcellularLocation>
        <location evidence="2">Mitochondrion matrix</location>
    </subcellularLocation>
    <subcellularLocation>
        <location evidence="3">Mitochondrion membrane</location>
    </subcellularLocation>
    <subcellularLocation>
        <location evidence="6">Nucleus membrane</location>
        <topology evidence="6">Single-pass membrane protein</topology>
        <orientation evidence="6">Cytoplasmic side</orientation>
    </subcellularLocation>
</comment>
<dbReference type="Pfam" id="PF00452">
    <property type="entry name" value="Bcl-2"/>
    <property type="match status" value="1"/>
</dbReference>
<dbReference type="InterPro" id="IPR002475">
    <property type="entry name" value="Bcl2-like"/>
</dbReference>
<dbReference type="GO" id="GO:0051881">
    <property type="term" value="P:regulation of mitochondrial membrane potential"/>
    <property type="evidence" value="ECO:0007669"/>
    <property type="project" value="Ensembl"/>
</dbReference>
<dbReference type="GO" id="GO:0042802">
    <property type="term" value="F:identical protein binding"/>
    <property type="evidence" value="ECO:0007669"/>
    <property type="project" value="Ensembl"/>
</dbReference>
<dbReference type="GO" id="GO:0050673">
    <property type="term" value="P:epithelial cell proliferation"/>
    <property type="evidence" value="ECO:0007669"/>
    <property type="project" value="Ensembl"/>
</dbReference>
<gene>
    <name evidence="23" type="primary">BCL2L1</name>
</gene>
<dbReference type="GO" id="GO:0043524">
    <property type="term" value="P:negative regulation of neuron apoptotic process"/>
    <property type="evidence" value="ECO:0007669"/>
    <property type="project" value="Ensembl"/>
</dbReference>
<dbReference type="GO" id="GO:1900118">
    <property type="term" value="P:negative regulation of execution phase of apoptosis"/>
    <property type="evidence" value="ECO:0007669"/>
    <property type="project" value="Ensembl"/>
</dbReference>
<dbReference type="InterPro" id="IPR003093">
    <property type="entry name" value="Bcl2_BH4"/>
</dbReference>
<dbReference type="PROSITE" id="PS50062">
    <property type="entry name" value="BCL2_FAMILY"/>
    <property type="match status" value="1"/>
</dbReference>
<dbReference type="Gene3D" id="1.10.437.10">
    <property type="entry name" value="Blc2-like"/>
    <property type="match status" value="1"/>
</dbReference>
<evidence type="ECO:0000256" key="19">
    <source>
        <dbReference type="ARBA" id="ARBA00030811"/>
    </source>
</evidence>
<organism evidence="23 24">
    <name type="scientific">Equus caballus</name>
    <name type="common">Horse</name>
    <dbReference type="NCBI Taxonomy" id="9796"/>
    <lineage>
        <taxon>Eukaryota</taxon>
        <taxon>Metazoa</taxon>
        <taxon>Chordata</taxon>
        <taxon>Craniata</taxon>
        <taxon>Vertebrata</taxon>
        <taxon>Euteleostomi</taxon>
        <taxon>Mammalia</taxon>
        <taxon>Eutheria</taxon>
        <taxon>Laurasiatheria</taxon>
        <taxon>Perissodactyla</taxon>
        <taxon>Equidae</taxon>
        <taxon>Equus</taxon>
    </lineage>
</organism>
<evidence type="ECO:0000256" key="15">
    <source>
        <dbReference type="ARBA" id="ARBA00023136"/>
    </source>
</evidence>
<dbReference type="InterPro" id="IPR020731">
    <property type="entry name" value="Bcl2_BH4_motif_CS"/>
</dbReference>
<accession>A0A9L0SSI5</accession>
<dbReference type="InterPro" id="IPR046371">
    <property type="entry name" value="Bcl-2_BH1-3"/>
</dbReference>
<dbReference type="GO" id="GO:0071480">
    <property type="term" value="P:cellular response to gamma radiation"/>
    <property type="evidence" value="ECO:0007669"/>
    <property type="project" value="Ensembl"/>
</dbReference>
<dbReference type="Proteomes" id="UP000002281">
    <property type="component" value="Chromosome 22"/>
</dbReference>
<keyword evidence="24" id="KW-1185">Reference proteome</keyword>
<dbReference type="GO" id="GO:0019901">
    <property type="term" value="F:protein kinase binding"/>
    <property type="evidence" value="ECO:0007669"/>
    <property type="project" value="Ensembl"/>
</dbReference>
<dbReference type="GO" id="GO:0005813">
    <property type="term" value="C:centrosome"/>
    <property type="evidence" value="ECO:0007669"/>
    <property type="project" value="UniProtKB-SubCell"/>
</dbReference>
<dbReference type="PANTHER" id="PTHR11256">
    <property type="entry name" value="BCL-2 RELATED"/>
    <property type="match status" value="1"/>
</dbReference>
<dbReference type="InterPro" id="IPR020717">
    <property type="entry name" value="Bcl2_BH1_motif_CS"/>
</dbReference>
<dbReference type="GO" id="GO:1902042">
    <property type="term" value="P:negative regulation of extrinsic apoptotic signaling pathway via death domain receptors"/>
    <property type="evidence" value="ECO:0007669"/>
    <property type="project" value="Ensembl"/>
</dbReference>
<dbReference type="InterPro" id="IPR036834">
    <property type="entry name" value="Bcl-2-like_sf"/>
</dbReference>
<dbReference type="GO" id="GO:0044565">
    <property type="term" value="P:dendritic cell proliferation"/>
    <property type="evidence" value="ECO:0007669"/>
    <property type="project" value="Ensembl"/>
</dbReference>
<dbReference type="GO" id="GO:0097284">
    <property type="term" value="P:hepatocyte apoptotic process"/>
    <property type="evidence" value="ECO:0007669"/>
    <property type="project" value="Ensembl"/>
</dbReference>
<dbReference type="GO" id="GO:2000669">
    <property type="term" value="P:negative regulation of dendritic cell apoptotic process"/>
    <property type="evidence" value="ECO:0007669"/>
    <property type="project" value="Ensembl"/>
</dbReference>
<dbReference type="InterPro" id="IPR026298">
    <property type="entry name" value="Bcl-2_fam"/>
</dbReference>
<dbReference type="SMART" id="SM00337">
    <property type="entry name" value="BCL"/>
    <property type="match status" value="1"/>
</dbReference>
<dbReference type="SMART" id="SM00265">
    <property type="entry name" value="BH4"/>
    <property type="match status" value="1"/>
</dbReference>
<dbReference type="PROSITE" id="PS50063">
    <property type="entry name" value="BH4_2"/>
    <property type="match status" value="1"/>
</dbReference>
<evidence type="ECO:0000259" key="22">
    <source>
        <dbReference type="PROSITE" id="PS50063"/>
    </source>
</evidence>
<evidence type="ECO:0000256" key="2">
    <source>
        <dbReference type="ARBA" id="ARBA00004305"/>
    </source>
</evidence>
<keyword evidence="9" id="KW-0963">Cytoplasm</keyword>
<dbReference type="OrthoDB" id="6021377at2759"/>
<evidence type="ECO:0000256" key="7">
    <source>
        <dbReference type="ARBA" id="ARBA00009458"/>
    </source>
</evidence>
<evidence type="ECO:0000313" key="24">
    <source>
        <dbReference type="Proteomes" id="UP000002281"/>
    </source>
</evidence>
<reference evidence="23 24" key="1">
    <citation type="journal article" date="2009" name="Science">
        <title>Genome sequence, comparative analysis, and population genetics of the domestic horse.</title>
        <authorList>
            <consortium name="Broad Institute Genome Sequencing Platform"/>
            <consortium name="Broad Institute Whole Genome Assembly Team"/>
            <person name="Wade C.M."/>
            <person name="Giulotto E."/>
            <person name="Sigurdsson S."/>
            <person name="Zoli M."/>
            <person name="Gnerre S."/>
            <person name="Imsland F."/>
            <person name="Lear T.L."/>
            <person name="Adelson D.L."/>
            <person name="Bailey E."/>
            <person name="Bellone R.R."/>
            <person name="Bloecker H."/>
            <person name="Distl O."/>
            <person name="Edgar R.C."/>
            <person name="Garber M."/>
            <person name="Leeb T."/>
            <person name="Mauceli E."/>
            <person name="MacLeod J.N."/>
            <person name="Penedo M.C.T."/>
            <person name="Raison J.M."/>
            <person name="Sharpe T."/>
            <person name="Vogel J."/>
            <person name="Andersson L."/>
            <person name="Antczak D.F."/>
            <person name="Biagi T."/>
            <person name="Binns M.M."/>
            <person name="Chowdhary B.P."/>
            <person name="Coleman S.J."/>
            <person name="Della Valle G."/>
            <person name="Fryc S."/>
            <person name="Guerin G."/>
            <person name="Hasegawa T."/>
            <person name="Hill E.W."/>
            <person name="Jurka J."/>
            <person name="Kiialainen A."/>
            <person name="Lindgren G."/>
            <person name="Liu J."/>
            <person name="Magnani E."/>
            <person name="Mickelson J.R."/>
            <person name="Murray J."/>
            <person name="Nergadze S.G."/>
            <person name="Onofrio R."/>
            <person name="Pedroni S."/>
            <person name="Piras M.F."/>
            <person name="Raudsepp T."/>
            <person name="Rocchi M."/>
            <person name="Roeed K.H."/>
            <person name="Ryder O.A."/>
            <person name="Searle S."/>
            <person name="Skow L."/>
            <person name="Swinburne J.E."/>
            <person name="Syvaenen A.C."/>
            <person name="Tozaki T."/>
            <person name="Valberg S.J."/>
            <person name="Vaudin M."/>
            <person name="White J.R."/>
            <person name="Zody M.C."/>
            <person name="Lander E.S."/>
            <person name="Lindblad-Toh K."/>
        </authorList>
    </citation>
    <scope>NUCLEOTIDE SEQUENCE [LARGE SCALE GENOMIC DNA]</scope>
    <source>
        <strain evidence="23 24">Thoroughbred</strain>
    </source>
</reference>
<dbReference type="GO" id="GO:1902230">
    <property type="term" value="P:negative regulation of intrinsic apoptotic signaling pathway in response to DNA damage"/>
    <property type="evidence" value="ECO:0007669"/>
    <property type="project" value="Ensembl"/>
</dbReference>
<dbReference type="GO" id="GO:0046898">
    <property type="term" value="P:response to cycloheximide"/>
    <property type="evidence" value="ECO:0007669"/>
    <property type="project" value="Ensembl"/>
</dbReference>
<dbReference type="GO" id="GO:0097136">
    <property type="term" value="C:Bcl-2 family protein complex"/>
    <property type="evidence" value="ECO:0007669"/>
    <property type="project" value="Ensembl"/>
</dbReference>
<evidence type="ECO:0000256" key="4">
    <source>
        <dbReference type="ARBA" id="ARBA00004432"/>
    </source>
</evidence>
<dbReference type="PROSITE" id="PS01259">
    <property type="entry name" value="BH3"/>
    <property type="match status" value="1"/>
</dbReference>
<sequence length="245" mass="27185">MSQSNRELVVDFLSYKLSQKGYNWSQFSDVEENRTEAPEGTESEMETPSAINGNPSWHLADSPTGNGATGHSSSLDAREVIPMAAVKQALREAGDEFELRYRRAFSDLTSQLHITPGTAYQSFEQVVNELFRDGVNWGRIVAFFSFGGALCVESVDKEMQVLVSRIATWMATYLNDHLEPWIQENGGWKETALGTFCYFVSSLMRLSGQGGALQLAPSYSAFWADSRAPLGTRGFSLALQEMPLQ</sequence>
<evidence type="ECO:0000256" key="11">
    <source>
        <dbReference type="ARBA" id="ARBA00022703"/>
    </source>
</evidence>
<dbReference type="GO" id="GO:0051402">
    <property type="term" value="P:neuron apoptotic process"/>
    <property type="evidence" value="ECO:0007669"/>
    <property type="project" value="Ensembl"/>
</dbReference>
<dbReference type="GO" id="GO:2000242">
    <property type="term" value="P:negative regulation of reproductive process"/>
    <property type="evidence" value="ECO:0007669"/>
    <property type="project" value="Ensembl"/>
</dbReference>
<dbReference type="GO" id="GO:0007281">
    <property type="term" value="P:germ cell development"/>
    <property type="evidence" value="ECO:0007669"/>
    <property type="project" value="Ensembl"/>
</dbReference>
<evidence type="ECO:0000256" key="14">
    <source>
        <dbReference type="ARBA" id="ARBA00023128"/>
    </source>
</evidence>
<dbReference type="GO" id="GO:0051434">
    <property type="term" value="F:BH3 domain binding"/>
    <property type="evidence" value="ECO:0007669"/>
    <property type="project" value="Ensembl"/>
</dbReference>
<dbReference type="GO" id="GO:0071312">
    <property type="term" value="P:cellular response to alkaloid"/>
    <property type="evidence" value="ECO:0007669"/>
    <property type="project" value="Ensembl"/>
</dbReference>
<reference evidence="23" key="3">
    <citation type="submission" date="2025-09" db="UniProtKB">
        <authorList>
            <consortium name="Ensembl"/>
        </authorList>
    </citation>
    <scope>IDENTIFICATION</scope>
    <source>
        <strain evidence="23">Thoroughbred</strain>
    </source>
</reference>
<keyword evidence="10" id="KW-0812">Transmembrane</keyword>
<feature type="compositionally biased region" description="Polar residues" evidence="21">
    <location>
        <begin position="63"/>
        <end position="73"/>
    </location>
</feature>
<dbReference type="GO" id="GO:0005759">
    <property type="term" value="C:mitochondrial matrix"/>
    <property type="evidence" value="ECO:0007669"/>
    <property type="project" value="UniProtKB-SubCell"/>
</dbReference>
<dbReference type="GO" id="GO:0097192">
    <property type="term" value="P:extrinsic apoptotic signaling pathway in absence of ligand"/>
    <property type="evidence" value="ECO:0007669"/>
    <property type="project" value="Ensembl"/>
</dbReference>
<dbReference type="GO" id="GO:0051607">
    <property type="term" value="P:defense response to virus"/>
    <property type="evidence" value="ECO:0007669"/>
    <property type="project" value="Ensembl"/>
</dbReference>
<dbReference type="GO" id="GO:0032946">
    <property type="term" value="P:positive regulation of mononuclear cell proliferation"/>
    <property type="evidence" value="ECO:0007669"/>
    <property type="project" value="Ensembl"/>
</dbReference>
<dbReference type="GO" id="GO:0009566">
    <property type="term" value="P:fertilization"/>
    <property type="evidence" value="ECO:0007669"/>
    <property type="project" value="Ensembl"/>
</dbReference>
<dbReference type="GO" id="GO:0008584">
    <property type="term" value="P:male gonad development"/>
    <property type="evidence" value="ECO:0007669"/>
    <property type="project" value="Ensembl"/>
</dbReference>
<feature type="domain" description="Apoptosis regulator Bcl-2 family BH4" evidence="22">
    <location>
        <begin position="5"/>
        <end position="24"/>
    </location>
</feature>
<dbReference type="GO" id="GO:0001541">
    <property type="term" value="P:ovarian follicle development"/>
    <property type="evidence" value="ECO:0007669"/>
    <property type="project" value="Ensembl"/>
</dbReference>
<keyword evidence="14" id="KW-0496">Mitochondrion</keyword>
<evidence type="ECO:0000256" key="9">
    <source>
        <dbReference type="ARBA" id="ARBA00022490"/>
    </source>
</evidence>
<keyword evidence="17" id="KW-0539">Nucleus</keyword>
<evidence type="ECO:0000256" key="1">
    <source>
        <dbReference type="ARBA" id="ARBA00004300"/>
    </source>
</evidence>
<evidence type="ECO:0000256" key="8">
    <source>
        <dbReference type="ARBA" id="ARBA00013629"/>
    </source>
</evidence>
<evidence type="ECO:0000256" key="16">
    <source>
        <dbReference type="ARBA" id="ARBA00023212"/>
    </source>
</evidence>
<evidence type="ECO:0000313" key="23">
    <source>
        <dbReference type="Ensembl" id="ENSECAP00000079011.1"/>
    </source>
</evidence>
<keyword evidence="12" id="KW-1133">Transmembrane helix</keyword>
<dbReference type="FunFam" id="1.10.437.10:FF:000003">
    <property type="entry name" value="Bcl-2-like protein 1"/>
    <property type="match status" value="1"/>
</dbReference>
<evidence type="ECO:0000256" key="13">
    <source>
        <dbReference type="ARBA" id="ARBA00023018"/>
    </source>
</evidence>
<dbReference type="InterPro" id="IPR020728">
    <property type="entry name" value="Bcl2_BH3_motif_CS"/>
</dbReference>
<evidence type="ECO:0000256" key="18">
    <source>
        <dbReference type="ARBA" id="ARBA00023329"/>
    </source>
</evidence>
<dbReference type="GO" id="GO:0032465">
    <property type="term" value="P:regulation of cytokinesis"/>
    <property type="evidence" value="ECO:0007669"/>
    <property type="project" value="Ensembl"/>
</dbReference>
<dbReference type="Ensembl" id="ENSECAT00000095926.1">
    <property type="protein sequence ID" value="ENSECAP00000079011.1"/>
    <property type="gene ID" value="ENSECAG00000017223.3"/>
</dbReference>
<dbReference type="GO" id="GO:0031965">
    <property type="term" value="C:nuclear membrane"/>
    <property type="evidence" value="ECO:0007669"/>
    <property type="project" value="UniProtKB-SubCell"/>
</dbReference>
<evidence type="ECO:0000256" key="6">
    <source>
        <dbReference type="ARBA" id="ARBA00004528"/>
    </source>
</evidence>
<dbReference type="PRINTS" id="PR01864">
    <property type="entry name" value="APOPREGBCLX"/>
</dbReference>
<dbReference type="InterPro" id="IPR013279">
    <property type="entry name" value="Apop_reg_BclX"/>
</dbReference>
<dbReference type="PROSITE" id="PS01080">
    <property type="entry name" value="BH1"/>
    <property type="match status" value="1"/>
</dbReference>
<keyword evidence="11 20" id="KW-0053">Apoptosis</keyword>
<dbReference type="GO" id="GO:0071230">
    <property type="term" value="P:cellular response to amino acid stimulus"/>
    <property type="evidence" value="ECO:0007669"/>
    <property type="project" value="Ensembl"/>
</dbReference>
<feature type="region of interest" description="Disordered" evidence="21">
    <location>
        <begin position="29"/>
        <end position="73"/>
    </location>
</feature>
<dbReference type="GO" id="GO:0005741">
    <property type="term" value="C:mitochondrial outer membrane"/>
    <property type="evidence" value="ECO:0007669"/>
    <property type="project" value="Ensembl"/>
</dbReference>
<dbReference type="GO" id="GO:0030672">
    <property type="term" value="C:synaptic vesicle membrane"/>
    <property type="evidence" value="ECO:0007669"/>
    <property type="project" value="UniProtKB-SubCell"/>
</dbReference>
<evidence type="ECO:0000256" key="21">
    <source>
        <dbReference type="SAM" id="MobiDB-lite"/>
    </source>
</evidence>
<comment type="similarity">
    <text evidence="7">Belongs to the Bcl-2 family.</text>
</comment>
<dbReference type="KEGG" id="ecb:100053597"/>
<protein>
    <recommendedName>
        <fullName evidence="8">Bcl-2-like protein 1</fullName>
    </recommendedName>
    <alternativeName>
        <fullName evidence="19">Apoptosis regulator Bcl-X</fullName>
    </alternativeName>
</protein>
<dbReference type="GO" id="GO:0005783">
    <property type="term" value="C:endoplasmic reticulum"/>
    <property type="evidence" value="ECO:0007669"/>
    <property type="project" value="Ensembl"/>
</dbReference>
<dbReference type="GO" id="GO:0071839">
    <property type="term" value="P:apoptotic process in bone marrow cell"/>
    <property type="evidence" value="ECO:0007669"/>
    <property type="project" value="Ensembl"/>
</dbReference>
<dbReference type="PRINTS" id="PR01862">
    <property type="entry name" value="BCL2FAMILY"/>
</dbReference>
<dbReference type="PANTHER" id="PTHR11256:SF12">
    <property type="entry name" value="BCL-2-LIKE PROTEIN 1"/>
    <property type="match status" value="1"/>
</dbReference>
<dbReference type="GeneTree" id="ENSGT01130000278332"/>
<dbReference type="GO" id="GO:0034097">
    <property type="term" value="P:response to cytokine"/>
    <property type="evidence" value="ECO:0007669"/>
    <property type="project" value="Ensembl"/>
</dbReference>
<dbReference type="AlphaFoldDB" id="A0A9L0SSI5"/>
<reference evidence="23" key="2">
    <citation type="submission" date="2025-08" db="UniProtKB">
        <authorList>
            <consortium name="Ensembl"/>
        </authorList>
    </citation>
    <scope>IDENTIFICATION</scope>
    <source>
        <strain evidence="23">Thoroughbred</strain>
    </source>
</reference>
<evidence type="ECO:0000256" key="10">
    <source>
        <dbReference type="ARBA" id="ARBA00022692"/>
    </source>
</evidence>
<name>A0A9L0SSI5_HORSE</name>
<dbReference type="GO" id="GO:0051093">
    <property type="term" value="P:negative regulation of developmental process"/>
    <property type="evidence" value="ECO:0007669"/>
    <property type="project" value="Ensembl"/>
</dbReference>
<keyword evidence="16" id="KW-0206">Cytoskeleton</keyword>
<evidence type="ECO:0000256" key="5">
    <source>
        <dbReference type="ARBA" id="ARBA00004514"/>
    </source>
</evidence>
<dbReference type="GO" id="GO:0001701">
    <property type="term" value="P:in utero embryonic development"/>
    <property type="evidence" value="ECO:0007669"/>
    <property type="project" value="Ensembl"/>
</dbReference>
<dbReference type="GO" id="GO:0035234">
    <property type="term" value="P:ectopic germ cell programmed cell death"/>
    <property type="evidence" value="ECO:0007669"/>
    <property type="project" value="Ensembl"/>
</dbReference>
<keyword evidence="13" id="KW-0770">Synapse</keyword>
<feature type="short sequence motif" description="BH4" evidence="20">
    <location>
        <begin position="5"/>
        <end position="24"/>
    </location>
</feature>
<evidence type="ECO:0000256" key="17">
    <source>
        <dbReference type="ARBA" id="ARBA00023242"/>
    </source>
</evidence>
<dbReference type="Pfam" id="PF02180">
    <property type="entry name" value="BH4"/>
    <property type="match status" value="1"/>
</dbReference>
<evidence type="ECO:0000256" key="20">
    <source>
        <dbReference type="PROSITE-ProRule" id="PRU00025"/>
    </source>
</evidence>
<dbReference type="CDD" id="cd06845">
    <property type="entry name" value="Bcl-2_like"/>
    <property type="match status" value="1"/>
</dbReference>
<keyword evidence="18" id="KW-0968">Cytoplasmic vesicle</keyword>
<dbReference type="GO" id="GO:1902236">
    <property type="term" value="P:negative regulation of endoplasmic reticulum stress-induced intrinsic apoptotic signaling pathway"/>
    <property type="evidence" value="ECO:0007669"/>
    <property type="project" value="Ensembl"/>
</dbReference>
<dbReference type="PROSITE" id="PS01260">
    <property type="entry name" value="BH4_1"/>
    <property type="match status" value="1"/>
</dbReference>
<dbReference type="GO" id="GO:1903077">
    <property type="term" value="P:negative regulation of protein localization to plasma membrane"/>
    <property type="evidence" value="ECO:0007669"/>
    <property type="project" value="Ensembl"/>
</dbReference>
<dbReference type="GO" id="GO:0008630">
    <property type="term" value="P:intrinsic apoptotic signaling pathway in response to DNA damage"/>
    <property type="evidence" value="ECO:0007669"/>
    <property type="project" value="Ensembl"/>
</dbReference>
<dbReference type="GO" id="GO:0040008">
    <property type="term" value="P:regulation of growth"/>
    <property type="evidence" value="ECO:0007669"/>
    <property type="project" value="Ensembl"/>
</dbReference>
<keyword evidence="15" id="KW-0472">Membrane</keyword>
<dbReference type="SUPFAM" id="SSF56854">
    <property type="entry name" value="Bcl-2 inhibitors of programmed cell death"/>
    <property type="match status" value="1"/>
</dbReference>
<dbReference type="GO" id="GO:0001836">
    <property type="term" value="P:release of cytochrome c from mitochondria"/>
    <property type="evidence" value="ECO:0007669"/>
    <property type="project" value="Ensembl"/>
</dbReference>
<dbReference type="GO" id="GO:0005829">
    <property type="term" value="C:cytosol"/>
    <property type="evidence" value="ECO:0007669"/>
    <property type="project" value="UniProtKB-SubCell"/>
</dbReference>
<dbReference type="GO" id="GO:0007283">
    <property type="term" value="P:spermatogenesis"/>
    <property type="evidence" value="ECO:0007669"/>
    <property type="project" value="Ensembl"/>
</dbReference>
<proteinExistence type="inferred from homology"/>
<evidence type="ECO:0000256" key="3">
    <source>
        <dbReference type="ARBA" id="ARBA00004325"/>
    </source>
</evidence>
<dbReference type="GO" id="GO:0097048">
    <property type="term" value="P:dendritic cell apoptotic process"/>
    <property type="evidence" value="ECO:0007669"/>
    <property type="project" value="Ensembl"/>
</dbReference>
<dbReference type="GO" id="GO:0046902">
    <property type="term" value="P:regulation of mitochondrial membrane permeability"/>
    <property type="evidence" value="ECO:0007669"/>
    <property type="project" value="Ensembl"/>
</dbReference>
<dbReference type="SMR" id="A0A9L0SSI5"/>
<evidence type="ECO:0000256" key="12">
    <source>
        <dbReference type="ARBA" id="ARBA00022989"/>
    </source>
</evidence>